<evidence type="ECO:0000256" key="1">
    <source>
        <dbReference type="SAM" id="Phobius"/>
    </source>
</evidence>
<keyword evidence="1" id="KW-0472">Membrane</keyword>
<feature type="transmembrane region" description="Helical" evidence="1">
    <location>
        <begin position="125"/>
        <end position="146"/>
    </location>
</feature>
<sequence>MSAATLLARLYPPAVRERWGVDISREVTAAGIRSWPDTLAGAVRLWLQPSAWGDNRSGQTRQVLTVMLFAVVAATVLALRTVTPSTALTADIGHPATSLWLVPLLAGVALGAPLPRPRPASLRRLAVVAARTLAAPTVAVGLLLAAAWSGIAEHVTGPADLALVGYYWATLAFLAVRCCTLVARVSAATVLPSTRRLSVALPLFGLGLAMAAGQSLLAGGRTGLHPGGLAVTAVLAVLAATTVIAGHDLRRGQRTAD</sequence>
<comment type="caution">
    <text evidence="2">The sequence shown here is derived from an EMBL/GenBank/DDBJ whole genome shotgun (WGS) entry which is preliminary data.</text>
</comment>
<accession>A0A8J4AGB7</accession>
<feature type="transmembrane region" description="Helical" evidence="1">
    <location>
        <begin position="224"/>
        <end position="245"/>
    </location>
</feature>
<organism evidence="2 3">
    <name type="scientific">Actinocatenispora comari</name>
    <dbReference type="NCBI Taxonomy" id="2807577"/>
    <lineage>
        <taxon>Bacteria</taxon>
        <taxon>Bacillati</taxon>
        <taxon>Actinomycetota</taxon>
        <taxon>Actinomycetes</taxon>
        <taxon>Micromonosporales</taxon>
        <taxon>Micromonosporaceae</taxon>
        <taxon>Actinocatenispora</taxon>
    </lineage>
</organism>
<feature type="transmembrane region" description="Helical" evidence="1">
    <location>
        <begin position="92"/>
        <end position="113"/>
    </location>
</feature>
<reference evidence="3" key="1">
    <citation type="journal article" date="2021" name="Int. J. Syst. Evol. Microbiol.">
        <title>Actinocatenispora comari sp. nov., an endophytic actinomycete isolated from aerial parts of Comarum salesowianum.</title>
        <authorList>
            <person name="Oyunbileg N."/>
            <person name="Iizaka Y."/>
            <person name="Hamada M."/>
            <person name="Davaapurev B.O."/>
            <person name="Fukumoto A."/>
            <person name="Tsetseg B."/>
            <person name="Kato F."/>
            <person name="Tamura T."/>
            <person name="Batkhuu J."/>
            <person name="Anzai Y."/>
        </authorList>
    </citation>
    <scope>NUCLEOTIDE SEQUENCE [LARGE SCALE GENOMIC DNA]</scope>
    <source>
        <strain evidence="3">NUM-2625</strain>
    </source>
</reference>
<keyword evidence="1" id="KW-1133">Transmembrane helix</keyword>
<protein>
    <submittedName>
        <fullName evidence="2">Uncharacterized protein</fullName>
    </submittedName>
</protein>
<evidence type="ECO:0000313" key="2">
    <source>
        <dbReference type="EMBL" id="GIL31076.1"/>
    </source>
</evidence>
<feature type="transmembrane region" description="Helical" evidence="1">
    <location>
        <begin position="63"/>
        <end position="80"/>
    </location>
</feature>
<keyword evidence="1" id="KW-0812">Transmembrane</keyword>
<gene>
    <name evidence="2" type="ORF">NUM_63300</name>
</gene>
<proteinExistence type="predicted"/>
<dbReference type="AlphaFoldDB" id="A0A8J4AGB7"/>
<dbReference type="RefSeq" id="WP_207128643.1">
    <property type="nucleotide sequence ID" value="NZ_BOPO01000128.1"/>
</dbReference>
<feature type="transmembrane region" description="Helical" evidence="1">
    <location>
        <begin position="199"/>
        <end position="218"/>
    </location>
</feature>
<dbReference type="Proteomes" id="UP000614996">
    <property type="component" value="Unassembled WGS sequence"/>
</dbReference>
<evidence type="ECO:0000313" key="3">
    <source>
        <dbReference type="Proteomes" id="UP000614996"/>
    </source>
</evidence>
<feature type="transmembrane region" description="Helical" evidence="1">
    <location>
        <begin position="166"/>
        <end position="187"/>
    </location>
</feature>
<keyword evidence="3" id="KW-1185">Reference proteome</keyword>
<dbReference type="EMBL" id="BOPO01000128">
    <property type="protein sequence ID" value="GIL31076.1"/>
    <property type="molecule type" value="Genomic_DNA"/>
</dbReference>
<name>A0A8J4AGB7_9ACTN</name>